<dbReference type="InterPro" id="IPR014017">
    <property type="entry name" value="DNA_helicase_UvrD-like_C"/>
</dbReference>
<comment type="catalytic activity">
    <reaction evidence="8">
        <text>Couples ATP hydrolysis with the unwinding of duplex DNA by translocating in the 3'-5' direction.</text>
        <dbReference type="EC" id="5.6.2.4"/>
    </reaction>
</comment>
<evidence type="ECO:0000256" key="1">
    <source>
        <dbReference type="ARBA" id="ARBA00009922"/>
    </source>
</evidence>
<evidence type="ECO:0000259" key="12">
    <source>
        <dbReference type="PROSITE" id="PS51198"/>
    </source>
</evidence>
<evidence type="ECO:0000256" key="10">
    <source>
        <dbReference type="ARBA" id="ARBA00048988"/>
    </source>
</evidence>
<name>A0ABV6YPS1_UNCEI</name>
<keyword evidence="5 11" id="KW-0067">ATP-binding</keyword>
<keyword evidence="15" id="KW-1185">Reference proteome</keyword>
<evidence type="ECO:0000256" key="8">
    <source>
        <dbReference type="ARBA" id="ARBA00034617"/>
    </source>
</evidence>
<gene>
    <name evidence="14" type="ORF">ACFL2Z_04070</name>
</gene>
<dbReference type="CDD" id="cd17932">
    <property type="entry name" value="DEXQc_UvrD"/>
    <property type="match status" value="1"/>
</dbReference>
<dbReference type="EC" id="5.6.2.4" evidence="9"/>
<sequence>MDLLASLNPRQKEAVTHPGGPLLVVAGAGSGKTRVLAHRIAYLLSVMNAYPSEILAVTFTNKAAGEMGERVRGLVGSAAQGMWMGTFHSVCARILRVEGKILGISSDFSIYDDRDQTILMKQIMGDLGISLTKLPPPAALSKISWAKSNLLSAEEVASMAGNPYEERIATLYSAYEKALRENNALDFDDLILLPVRLFKSSPEALERNARRFRQVLIDEYQDTNRAQYALVRLLSSIHRNVCAVGDDDQSIYRWRGADITNLLNFEQDFPDATVIRLEQSYRSTKTILAASQAVIKCNVQRKDKELWTENAVGRKILVAALSSEWEEGEFLARSIEQALRDDDRHYSDFAILYRTNAQSRAIEDGLRRSGLPYVIVTGNLITENYYSGVILSYSAMAVMENNIVEKTVQGHGLACYSASPHIFGGNKFRNNSQCGMYLSNSSPVIDSCWVGFNGDCGIKAAYYSEPVMSKTSLVSNRIGLGAYVYAHPVLGDSTLGIGGDNDIRLNDFYAVYNTTPNEILAHNTWWGEVPPDPAKFVGQVDFSGWLTISPAGIGDNDYGAGLVTSVYPNPFFSTVRLSLSVADRQLPVSVDVYDITGRLIRRIAALDAAGEFRAEWDGRDSMGNRVASGTYFFAVTSRSGIQTRKVVLVR</sequence>
<evidence type="ECO:0000256" key="5">
    <source>
        <dbReference type="ARBA" id="ARBA00022840"/>
    </source>
</evidence>
<dbReference type="InterPro" id="IPR011050">
    <property type="entry name" value="Pectin_lyase_fold/virulence"/>
</dbReference>
<comment type="caution">
    <text evidence="14">The sequence shown here is derived from an EMBL/GenBank/DDBJ whole genome shotgun (WGS) entry which is preliminary data.</text>
</comment>
<evidence type="ECO:0000256" key="7">
    <source>
        <dbReference type="ARBA" id="ARBA00023235"/>
    </source>
</evidence>
<dbReference type="PROSITE" id="PS51198">
    <property type="entry name" value="UVRD_HELICASE_ATP_BIND"/>
    <property type="match status" value="1"/>
</dbReference>
<dbReference type="Proteomes" id="UP001594288">
    <property type="component" value="Unassembled WGS sequence"/>
</dbReference>
<organism evidence="14 15">
    <name type="scientific">Eiseniibacteriota bacterium</name>
    <dbReference type="NCBI Taxonomy" id="2212470"/>
    <lineage>
        <taxon>Bacteria</taxon>
        <taxon>Candidatus Eiseniibacteriota</taxon>
    </lineage>
</organism>
<dbReference type="NCBIfam" id="TIGR04183">
    <property type="entry name" value="Por_Secre_tail"/>
    <property type="match status" value="1"/>
</dbReference>
<dbReference type="Gene3D" id="1.10.486.10">
    <property type="entry name" value="PCRA, domain 4"/>
    <property type="match status" value="1"/>
</dbReference>
<comment type="catalytic activity">
    <reaction evidence="10">
        <text>ATP + H2O = ADP + phosphate + H(+)</text>
        <dbReference type="Rhea" id="RHEA:13065"/>
        <dbReference type="ChEBI" id="CHEBI:15377"/>
        <dbReference type="ChEBI" id="CHEBI:15378"/>
        <dbReference type="ChEBI" id="CHEBI:30616"/>
        <dbReference type="ChEBI" id="CHEBI:43474"/>
        <dbReference type="ChEBI" id="CHEBI:456216"/>
        <dbReference type="EC" id="5.6.2.4"/>
    </reaction>
</comment>
<dbReference type="EMBL" id="JBHPEI010000063">
    <property type="protein sequence ID" value="MFC1800072.1"/>
    <property type="molecule type" value="Genomic_DNA"/>
</dbReference>
<dbReference type="InterPro" id="IPR000212">
    <property type="entry name" value="DNA_helicase_UvrD/REP"/>
</dbReference>
<evidence type="ECO:0000313" key="15">
    <source>
        <dbReference type="Proteomes" id="UP001594288"/>
    </source>
</evidence>
<keyword evidence="2 11" id="KW-0547">Nucleotide-binding</keyword>
<comment type="similarity">
    <text evidence="1">Belongs to the helicase family. UvrD subfamily.</text>
</comment>
<reference evidence="14 15" key="1">
    <citation type="submission" date="2024-09" db="EMBL/GenBank/DDBJ databases">
        <authorList>
            <person name="D'Angelo T."/>
        </authorList>
    </citation>
    <scope>NUCLEOTIDE SEQUENCE [LARGE SCALE GENOMIC DNA]</scope>
    <source>
        <strain evidence="14">SAG AM-311-F02</strain>
    </source>
</reference>
<dbReference type="SUPFAM" id="SSF52540">
    <property type="entry name" value="P-loop containing nucleoside triphosphate hydrolases"/>
    <property type="match status" value="1"/>
</dbReference>
<dbReference type="Gene3D" id="3.40.50.300">
    <property type="entry name" value="P-loop containing nucleotide triphosphate hydrolases"/>
    <property type="match status" value="2"/>
</dbReference>
<proteinExistence type="inferred from homology"/>
<dbReference type="Pfam" id="PF13361">
    <property type="entry name" value="UvrD_C"/>
    <property type="match status" value="1"/>
</dbReference>
<dbReference type="InterPro" id="IPR026444">
    <property type="entry name" value="Secre_tail"/>
</dbReference>
<feature type="domain" description="UvrD-like helicase C-terminal" evidence="13">
    <location>
        <begin position="285"/>
        <end position="636"/>
    </location>
</feature>
<evidence type="ECO:0000259" key="13">
    <source>
        <dbReference type="PROSITE" id="PS51217"/>
    </source>
</evidence>
<dbReference type="PANTHER" id="PTHR11070">
    <property type="entry name" value="UVRD / RECB / PCRA DNA HELICASE FAMILY MEMBER"/>
    <property type="match status" value="1"/>
</dbReference>
<dbReference type="InterPro" id="IPR025965">
    <property type="entry name" value="FlgD/Vpr_Ig-like"/>
</dbReference>
<dbReference type="PROSITE" id="PS51217">
    <property type="entry name" value="UVRD_HELICASE_CTER"/>
    <property type="match status" value="1"/>
</dbReference>
<keyword evidence="6" id="KW-0238">DNA-binding</keyword>
<dbReference type="InterPro" id="IPR014016">
    <property type="entry name" value="UvrD-like_ATP-bd"/>
</dbReference>
<keyword evidence="3 11" id="KW-0378">Hydrolase</keyword>
<dbReference type="SUPFAM" id="SSF51126">
    <property type="entry name" value="Pectin lyase-like"/>
    <property type="match status" value="1"/>
</dbReference>
<feature type="binding site" evidence="11">
    <location>
        <begin position="26"/>
        <end position="33"/>
    </location>
    <ligand>
        <name>ATP</name>
        <dbReference type="ChEBI" id="CHEBI:30616"/>
    </ligand>
</feature>
<evidence type="ECO:0000256" key="11">
    <source>
        <dbReference type="PROSITE-ProRule" id="PRU00560"/>
    </source>
</evidence>
<dbReference type="Pfam" id="PF00580">
    <property type="entry name" value="UvrD-helicase"/>
    <property type="match status" value="1"/>
</dbReference>
<dbReference type="InterPro" id="IPR027417">
    <property type="entry name" value="P-loop_NTPase"/>
</dbReference>
<keyword evidence="4 11" id="KW-0347">Helicase</keyword>
<feature type="domain" description="UvrD-like helicase ATP-binding" evidence="12">
    <location>
        <begin position="5"/>
        <end position="284"/>
    </location>
</feature>
<dbReference type="Gene3D" id="2.60.40.4070">
    <property type="match status" value="1"/>
</dbReference>
<protein>
    <recommendedName>
        <fullName evidence="9">DNA 3'-5' helicase</fullName>
        <ecNumber evidence="9">5.6.2.4</ecNumber>
    </recommendedName>
</protein>
<dbReference type="Gene3D" id="1.10.10.160">
    <property type="match status" value="1"/>
</dbReference>
<evidence type="ECO:0000256" key="2">
    <source>
        <dbReference type="ARBA" id="ARBA00022741"/>
    </source>
</evidence>
<keyword evidence="7" id="KW-0413">Isomerase</keyword>
<evidence type="ECO:0000313" key="14">
    <source>
        <dbReference type="EMBL" id="MFC1800072.1"/>
    </source>
</evidence>
<dbReference type="PANTHER" id="PTHR11070:SF2">
    <property type="entry name" value="ATP-DEPENDENT DNA HELICASE SRS2"/>
    <property type="match status" value="1"/>
</dbReference>
<evidence type="ECO:0000256" key="6">
    <source>
        <dbReference type="ARBA" id="ARBA00023125"/>
    </source>
</evidence>
<dbReference type="InterPro" id="IPR013986">
    <property type="entry name" value="DExx_box_DNA_helicase_dom_sf"/>
</dbReference>
<dbReference type="Pfam" id="PF13860">
    <property type="entry name" value="FlgD_ig"/>
    <property type="match status" value="1"/>
</dbReference>
<evidence type="ECO:0000256" key="3">
    <source>
        <dbReference type="ARBA" id="ARBA00022801"/>
    </source>
</evidence>
<evidence type="ECO:0000256" key="4">
    <source>
        <dbReference type="ARBA" id="ARBA00022806"/>
    </source>
</evidence>
<accession>A0ABV6YPS1</accession>
<evidence type="ECO:0000256" key="9">
    <source>
        <dbReference type="ARBA" id="ARBA00034808"/>
    </source>
</evidence>